<name>A0AAE3VXH0_9ACTN</name>
<dbReference type="Gene3D" id="2.120.10.30">
    <property type="entry name" value="TolB, C-terminal domain"/>
    <property type="match status" value="1"/>
</dbReference>
<protein>
    <submittedName>
        <fullName evidence="1">Uncharacterized protein</fullName>
    </submittedName>
</protein>
<gene>
    <name evidence="1" type="ORF">J2S42_001693</name>
</gene>
<organism evidence="1 2">
    <name type="scientific">Catenuloplanes indicus</name>
    <dbReference type="NCBI Taxonomy" id="137267"/>
    <lineage>
        <taxon>Bacteria</taxon>
        <taxon>Bacillati</taxon>
        <taxon>Actinomycetota</taxon>
        <taxon>Actinomycetes</taxon>
        <taxon>Micromonosporales</taxon>
        <taxon>Micromonosporaceae</taxon>
        <taxon>Catenuloplanes</taxon>
    </lineage>
</organism>
<sequence length="301" mass="31579">MAVLLVAAAALPLAGCVEKEKEYVDSLPVMTGGRTYLIAGADKATPRLISMGPDGEVRQEAFALPGCVQSHLGGLQPLNATTFGLWTTCRGGDGEPALYRFDVTPGSGAVRRDLGAGASKAAWSADNGLLVEAVGEVCFGIRVTSGAGPSRFMLWEGDLPAWVEEPPLEELTAGYPCGSRRIDLRHLVVSADGALFAFGGDALISGGHSGDLVVLHAATGEVAYRARSLDRTVYLALSPDGRRLVQSGTRGKESGVWVIDITSGAETRISDDIDQPAFTPDGRSVSLTCYPCDDPPRVVTF</sequence>
<dbReference type="SUPFAM" id="SSF69304">
    <property type="entry name" value="Tricorn protease N-terminal domain"/>
    <property type="match status" value="1"/>
</dbReference>
<dbReference type="EMBL" id="JAUSUZ010000001">
    <property type="protein sequence ID" value="MDQ0365024.1"/>
    <property type="molecule type" value="Genomic_DNA"/>
</dbReference>
<accession>A0AAE3VXH0</accession>
<evidence type="ECO:0000313" key="2">
    <source>
        <dbReference type="Proteomes" id="UP001240236"/>
    </source>
</evidence>
<dbReference type="RefSeq" id="WP_307237103.1">
    <property type="nucleotide sequence ID" value="NZ_JAUSUZ010000001.1"/>
</dbReference>
<comment type="caution">
    <text evidence="1">The sequence shown here is derived from an EMBL/GenBank/DDBJ whole genome shotgun (WGS) entry which is preliminary data.</text>
</comment>
<evidence type="ECO:0000313" key="1">
    <source>
        <dbReference type="EMBL" id="MDQ0365024.1"/>
    </source>
</evidence>
<proteinExistence type="predicted"/>
<dbReference type="Proteomes" id="UP001240236">
    <property type="component" value="Unassembled WGS sequence"/>
</dbReference>
<keyword evidence="2" id="KW-1185">Reference proteome</keyword>
<reference evidence="1 2" key="1">
    <citation type="submission" date="2023-07" db="EMBL/GenBank/DDBJ databases">
        <title>Sequencing the genomes of 1000 actinobacteria strains.</title>
        <authorList>
            <person name="Klenk H.-P."/>
        </authorList>
    </citation>
    <scope>NUCLEOTIDE SEQUENCE [LARGE SCALE GENOMIC DNA]</scope>
    <source>
        <strain evidence="1 2">DSM 44709</strain>
    </source>
</reference>
<dbReference type="AlphaFoldDB" id="A0AAE3VXH0"/>
<dbReference type="InterPro" id="IPR011042">
    <property type="entry name" value="6-blade_b-propeller_TolB-like"/>
</dbReference>